<name>A0A5J5IIJ6_9BACT</name>
<gene>
    <name evidence="2" type="ORF">FW778_11465</name>
</gene>
<evidence type="ECO:0000313" key="2">
    <source>
        <dbReference type="EMBL" id="KAA9039433.1"/>
    </source>
</evidence>
<keyword evidence="3" id="KW-1185">Reference proteome</keyword>
<dbReference type="InterPro" id="IPR013783">
    <property type="entry name" value="Ig-like_fold"/>
</dbReference>
<dbReference type="Pfam" id="PF18962">
    <property type="entry name" value="Por_Secre_tail"/>
    <property type="match status" value="1"/>
</dbReference>
<dbReference type="Gene3D" id="2.60.40.10">
    <property type="entry name" value="Immunoglobulins"/>
    <property type="match status" value="1"/>
</dbReference>
<accession>A0A5J5IIJ6</accession>
<reference evidence="2 3" key="1">
    <citation type="submission" date="2019-09" db="EMBL/GenBank/DDBJ databases">
        <title>Draft genome sequence of Ginsengibacter sp. BR5-29.</title>
        <authorList>
            <person name="Im W.-T."/>
        </authorList>
    </citation>
    <scope>NUCLEOTIDE SEQUENCE [LARGE SCALE GENOMIC DNA]</scope>
    <source>
        <strain evidence="2 3">BR5-29</strain>
    </source>
</reference>
<comment type="caution">
    <text evidence="2">The sequence shown here is derived from an EMBL/GenBank/DDBJ whole genome shotgun (WGS) entry which is preliminary data.</text>
</comment>
<dbReference type="EMBL" id="VYQF01000002">
    <property type="protein sequence ID" value="KAA9039433.1"/>
    <property type="molecule type" value="Genomic_DNA"/>
</dbReference>
<organism evidence="2 3">
    <name type="scientific">Ginsengibacter hankyongi</name>
    <dbReference type="NCBI Taxonomy" id="2607284"/>
    <lineage>
        <taxon>Bacteria</taxon>
        <taxon>Pseudomonadati</taxon>
        <taxon>Bacteroidota</taxon>
        <taxon>Chitinophagia</taxon>
        <taxon>Chitinophagales</taxon>
        <taxon>Chitinophagaceae</taxon>
        <taxon>Ginsengibacter</taxon>
    </lineage>
</organism>
<evidence type="ECO:0000259" key="1">
    <source>
        <dbReference type="Pfam" id="PF18962"/>
    </source>
</evidence>
<protein>
    <submittedName>
        <fullName evidence="2">T9SS type A sorting domain-containing protein</fullName>
    </submittedName>
</protein>
<dbReference type="AlphaFoldDB" id="A0A5J5IIJ6"/>
<evidence type="ECO:0000313" key="3">
    <source>
        <dbReference type="Proteomes" id="UP000326903"/>
    </source>
</evidence>
<dbReference type="RefSeq" id="WP_150414844.1">
    <property type="nucleotide sequence ID" value="NZ_VYQF01000002.1"/>
</dbReference>
<feature type="domain" description="Secretion system C-terminal sorting" evidence="1">
    <location>
        <begin position="360"/>
        <end position="436"/>
    </location>
</feature>
<proteinExistence type="predicted"/>
<dbReference type="NCBIfam" id="TIGR04183">
    <property type="entry name" value="Por_Secre_tail"/>
    <property type="match status" value="1"/>
</dbReference>
<dbReference type="InterPro" id="IPR026444">
    <property type="entry name" value="Secre_tail"/>
</dbReference>
<sequence>MNKNSTLVGKYVIILTSLIFLSSLTNAQITPKLKFKNPVLVSGTAGQIGATYKFSNVFNNIDAYIKIENIVNGAVLKNIDESSLGYADAWQPTVGGPGTYGSSYIKWDVKFDSAGTPHTFSKLDASAIDVDGDNVRVREFISVNGQSDYSIPTQIPSLLTLSTTKDIDNTLGTDANDSNLNALGPVINRNGIDTLSQDVRINFNFTNKSEFKIYTGSQVDNNGNTGAIATDRYHCIYFADITGIYGVLPVTYESFNAVLNNNAVKLNWTTSSDINNDHFEIEKSFDQSEFSTTGFVLGSQSDNNGVAQYSFEDKDKEILTHTIVYYRLKQVDINGHVSYSVVKMVRINNIADQKITVQVMPNPYMDKLNVNFESKISGNAEIRMISASGTLVKKIQSSINKGSNSLQFQDLSSQIPGMYVIVIAVNGQSIGIQKVIKN</sequence>
<dbReference type="Proteomes" id="UP000326903">
    <property type="component" value="Unassembled WGS sequence"/>
</dbReference>